<comment type="similarity">
    <text evidence="1 6">Belongs to the aldehyde dehydrogenase family.</text>
</comment>
<organism evidence="9 10">
    <name type="scientific">Aspergillus eucalypticola (strain CBS 122712 / IBT 29274)</name>
    <dbReference type="NCBI Taxonomy" id="1448314"/>
    <lineage>
        <taxon>Eukaryota</taxon>
        <taxon>Fungi</taxon>
        <taxon>Dikarya</taxon>
        <taxon>Ascomycota</taxon>
        <taxon>Pezizomycotina</taxon>
        <taxon>Eurotiomycetes</taxon>
        <taxon>Eurotiomycetidae</taxon>
        <taxon>Eurotiales</taxon>
        <taxon>Aspergillaceae</taxon>
        <taxon>Aspergillus</taxon>
        <taxon>Aspergillus subgen. Circumdati</taxon>
    </lineage>
</organism>
<feature type="active site" evidence="5">
    <location>
        <position position="69"/>
    </location>
</feature>
<dbReference type="InterPro" id="IPR016162">
    <property type="entry name" value="Ald_DH_N"/>
</dbReference>
<feature type="domain" description="Aldehyde dehydrogenase" evidence="8">
    <location>
        <begin position="30"/>
        <end position="281"/>
    </location>
</feature>
<dbReference type="FunFam" id="3.40.309.10:FF:000012">
    <property type="entry name" value="Betaine aldehyde dehydrogenase"/>
    <property type="match status" value="1"/>
</dbReference>
<gene>
    <name evidence="9" type="ORF">BO83DRAFT_418636</name>
</gene>
<keyword evidence="7" id="KW-0812">Transmembrane</keyword>
<dbReference type="InterPro" id="IPR016161">
    <property type="entry name" value="Ald_DH/histidinol_DH"/>
</dbReference>
<dbReference type="Gene3D" id="3.40.309.10">
    <property type="entry name" value="Aldehyde Dehydrogenase, Chain A, domain 2"/>
    <property type="match status" value="1"/>
</dbReference>
<comment type="catalytic activity">
    <reaction evidence="4">
        <text>an aldehyde + NAD(+) + H2O = a carboxylate + NADH + 2 H(+)</text>
        <dbReference type="Rhea" id="RHEA:16185"/>
        <dbReference type="ChEBI" id="CHEBI:15377"/>
        <dbReference type="ChEBI" id="CHEBI:15378"/>
        <dbReference type="ChEBI" id="CHEBI:17478"/>
        <dbReference type="ChEBI" id="CHEBI:29067"/>
        <dbReference type="ChEBI" id="CHEBI:57540"/>
        <dbReference type="ChEBI" id="CHEBI:57945"/>
        <dbReference type="EC" id="1.2.1.3"/>
    </reaction>
</comment>
<protein>
    <recommendedName>
        <fullName evidence="3">aldehyde dehydrogenase (NAD(+))</fullName>
        <ecNumber evidence="3">1.2.1.3</ecNumber>
    </recommendedName>
</protein>
<evidence type="ECO:0000256" key="2">
    <source>
        <dbReference type="ARBA" id="ARBA00023002"/>
    </source>
</evidence>
<dbReference type="RefSeq" id="XP_025386081.1">
    <property type="nucleotide sequence ID" value="XM_025534827.1"/>
</dbReference>
<evidence type="ECO:0000259" key="8">
    <source>
        <dbReference type="Pfam" id="PF00171"/>
    </source>
</evidence>
<dbReference type="PROSITE" id="PS00687">
    <property type="entry name" value="ALDEHYDE_DEHYDR_GLU"/>
    <property type="match status" value="1"/>
</dbReference>
<sequence length="362" mass="39386">MAGYYGLAPELAGPALVEESLPFTPAAMCAGAAIASHPGIGKVAFTGSTTTGQKIMAFAASNTKNITLETGGKSPLLMFNDADLDQAVKWAHVGIMSNQGQICSGTSRILVQEDVYEQFIAAFREYTAKSSKVGDQFGEDISQGPQISKTEVDQVMSYILSGVRQGARLVLGGTPLNQGGPGFFILPTIFADVTDDMIISREEIFSPVVVISAFGTEGQAIIKANNSVYGLECSIFTQNIERAHQLARRTESGTVWITSTNDSDSRTPFGGVKQSGSGKLDWQRTPASSRSMSTWARNCKIEFFYVGKHIMECEVSHYLSKNWFWILRPSSHVTYSPCGLIFGIIFPQFYFIYQSSIVNKPI</sequence>
<keyword evidence="10" id="KW-1185">Reference proteome</keyword>
<evidence type="ECO:0000256" key="5">
    <source>
        <dbReference type="PROSITE-ProRule" id="PRU10007"/>
    </source>
</evidence>
<keyword evidence="7" id="KW-1133">Transmembrane helix</keyword>
<dbReference type="InterPro" id="IPR015590">
    <property type="entry name" value="Aldehyde_DH_dom"/>
</dbReference>
<keyword evidence="2 6" id="KW-0560">Oxidoreductase</keyword>
<evidence type="ECO:0000256" key="3">
    <source>
        <dbReference type="ARBA" id="ARBA00024226"/>
    </source>
</evidence>
<dbReference type="VEuPathDB" id="FungiDB:BO83DRAFT_418636"/>
<evidence type="ECO:0000256" key="7">
    <source>
        <dbReference type="SAM" id="Phobius"/>
    </source>
</evidence>
<keyword evidence="7" id="KW-0472">Membrane</keyword>
<dbReference type="AlphaFoldDB" id="A0A317V6N3"/>
<dbReference type="Pfam" id="PF00171">
    <property type="entry name" value="Aldedh"/>
    <property type="match status" value="1"/>
</dbReference>
<evidence type="ECO:0000256" key="1">
    <source>
        <dbReference type="ARBA" id="ARBA00009986"/>
    </source>
</evidence>
<dbReference type="SUPFAM" id="SSF53720">
    <property type="entry name" value="ALDH-like"/>
    <property type="match status" value="1"/>
</dbReference>
<dbReference type="GeneID" id="37056789"/>
<dbReference type="InterPro" id="IPR029510">
    <property type="entry name" value="Ald_DH_CS_GLU"/>
</dbReference>
<accession>A0A317V6N3</accession>
<dbReference type="EC" id="1.2.1.3" evidence="3"/>
<reference evidence="9" key="1">
    <citation type="submission" date="2016-12" db="EMBL/GenBank/DDBJ databases">
        <title>The genomes of Aspergillus section Nigri reveals drivers in fungal speciation.</title>
        <authorList>
            <consortium name="DOE Joint Genome Institute"/>
            <person name="Vesth T.C."/>
            <person name="Nybo J."/>
            <person name="Theobald S."/>
            <person name="Brandl J."/>
            <person name="Frisvad J.C."/>
            <person name="Nielsen K.F."/>
            <person name="Lyhne E.K."/>
            <person name="Kogle M.E."/>
            <person name="Kuo A."/>
            <person name="Riley R."/>
            <person name="Clum A."/>
            <person name="Nolan M."/>
            <person name="Lipzen A."/>
            <person name="Salamov A."/>
            <person name="Henrissat B."/>
            <person name="Wiebenga A."/>
            <person name="De vries R.P."/>
            <person name="Grigoriev I.V."/>
            <person name="Mortensen U.H."/>
            <person name="Andersen M.R."/>
            <person name="Baker S.E."/>
        </authorList>
    </citation>
    <scope>NUCLEOTIDE SEQUENCE</scope>
    <source>
        <strain evidence="9">CBS 122712</strain>
    </source>
</reference>
<evidence type="ECO:0000313" key="10">
    <source>
        <dbReference type="Proteomes" id="UP000246171"/>
    </source>
</evidence>
<dbReference type="GO" id="GO:0004029">
    <property type="term" value="F:aldehyde dehydrogenase (NAD+) activity"/>
    <property type="evidence" value="ECO:0007669"/>
    <property type="project" value="UniProtKB-EC"/>
</dbReference>
<dbReference type="Proteomes" id="UP000246171">
    <property type="component" value="Unassembled WGS sequence"/>
</dbReference>
<name>A0A317V6N3_ASPEC</name>
<proteinExistence type="inferred from homology"/>
<evidence type="ECO:0000256" key="4">
    <source>
        <dbReference type="ARBA" id="ARBA00049194"/>
    </source>
</evidence>
<dbReference type="EMBL" id="MSFU01000019">
    <property type="protein sequence ID" value="PWY68708.1"/>
    <property type="molecule type" value="Genomic_DNA"/>
</dbReference>
<evidence type="ECO:0000313" key="9">
    <source>
        <dbReference type="EMBL" id="PWY68708.1"/>
    </source>
</evidence>
<dbReference type="Gene3D" id="3.40.605.10">
    <property type="entry name" value="Aldehyde Dehydrogenase, Chain A, domain 1"/>
    <property type="match status" value="1"/>
</dbReference>
<evidence type="ECO:0000256" key="6">
    <source>
        <dbReference type="RuleBase" id="RU003345"/>
    </source>
</evidence>
<feature type="transmembrane region" description="Helical" evidence="7">
    <location>
        <begin position="334"/>
        <end position="353"/>
    </location>
</feature>
<dbReference type="PANTHER" id="PTHR11699">
    <property type="entry name" value="ALDEHYDE DEHYDROGENASE-RELATED"/>
    <property type="match status" value="1"/>
</dbReference>
<comment type="caution">
    <text evidence="9">The sequence shown here is derived from an EMBL/GenBank/DDBJ whole genome shotgun (WGS) entry which is preliminary data.</text>
</comment>
<dbReference type="OrthoDB" id="310895at2759"/>
<dbReference type="InterPro" id="IPR016163">
    <property type="entry name" value="Ald_DH_C"/>
</dbReference>